<comment type="caution">
    <text evidence="2">The sequence shown here is derived from an EMBL/GenBank/DDBJ whole genome shotgun (WGS) entry which is preliminary data.</text>
</comment>
<dbReference type="Pfam" id="PF03643">
    <property type="entry name" value="Vps26"/>
    <property type="match status" value="1"/>
</dbReference>
<dbReference type="PANTHER" id="PTHR12233">
    <property type="entry name" value="VACUOLAR PROTEIN SORTING 26 RELATED"/>
    <property type="match status" value="1"/>
</dbReference>
<proteinExistence type="inferred from homology"/>
<dbReference type="Proteomes" id="UP001367676">
    <property type="component" value="Unassembled WGS sequence"/>
</dbReference>
<organism evidence="2 3">
    <name type="scientific">Parthenolecanium corni</name>
    <dbReference type="NCBI Taxonomy" id="536013"/>
    <lineage>
        <taxon>Eukaryota</taxon>
        <taxon>Metazoa</taxon>
        <taxon>Ecdysozoa</taxon>
        <taxon>Arthropoda</taxon>
        <taxon>Hexapoda</taxon>
        <taxon>Insecta</taxon>
        <taxon>Pterygota</taxon>
        <taxon>Neoptera</taxon>
        <taxon>Paraneoptera</taxon>
        <taxon>Hemiptera</taxon>
        <taxon>Sternorrhyncha</taxon>
        <taxon>Coccoidea</taxon>
        <taxon>Coccidae</taxon>
        <taxon>Parthenolecanium</taxon>
    </lineage>
</organism>
<accession>A0AAN9TKZ0</accession>
<evidence type="ECO:0000313" key="2">
    <source>
        <dbReference type="EMBL" id="KAK7595401.1"/>
    </source>
</evidence>
<dbReference type="InterPro" id="IPR014752">
    <property type="entry name" value="Arrestin-like_C"/>
</dbReference>
<evidence type="ECO:0000313" key="3">
    <source>
        <dbReference type="Proteomes" id="UP001367676"/>
    </source>
</evidence>
<dbReference type="AlphaFoldDB" id="A0AAN9TKZ0"/>
<comment type="similarity">
    <text evidence="1">Belongs to the VPS26 family.</text>
</comment>
<sequence>MSTHLDIWLKRPNKIYREGDIVSGVLRIQQHGELRHEGISLTMFGEVTLDSNPKPIQLAFSLVDVCRTGKIPSGLTEIPFEIPLVAYRNRKIYETYHGVYVNIRYKLKCDIKRGFLGKNECKEMEFIVELPKRPVDRAATDAKPLDVVISPSTLRSLSGIPNFKIDLHLDSIVCKLDKPLTGYLVFQKETLVLRSVELQLVRVEACTNTKQEADRTEIQTVQIIDGNIPDNLSIPIYMPFPKLFSCPTILTTNFSVEFEVNFVITFKNQHLVNENISITLIRE</sequence>
<dbReference type="EMBL" id="JBBCAQ010000018">
    <property type="protein sequence ID" value="KAK7595401.1"/>
    <property type="molecule type" value="Genomic_DNA"/>
</dbReference>
<keyword evidence="3" id="KW-1185">Reference proteome</keyword>
<dbReference type="InterPro" id="IPR028934">
    <property type="entry name" value="Vps26-related"/>
</dbReference>
<reference evidence="2 3" key="1">
    <citation type="submission" date="2024-03" db="EMBL/GenBank/DDBJ databases">
        <title>Adaptation during the transition from Ophiocordyceps entomopathogen to insect associate is accompanied by gene loss and intensified selection.</title>
        <authorList>
            <person name="Ward C.M."/>
            <person name="Onetto C.A."/>
            <person name="Borneman A.R."/>
        </authorList>
    </citation>
    <scope>NUCLEOTIDE SEQUENCE [LARGE SCALE GENOMIC DNA]</scope>
    <source>
        <strain evidence="2">AWRI1</strain>
        <tissue evidence="2">Single Adult Female</tissue>
    </source>
</reference>
<dbReference type="GO" id="GO:0006886">
    <property type="term" value="P:intracellular protein transport"/>
    <property type="evidence" value="ECO:0007669"/>
    <property type="project" value="InterPro"/>
</dbReference>
<name>A0AAN9TKZ0_9HEMI</name>
<gene>
    <name evidence="2" type="ORF">V9T40_013226</name>
</gene>
<evidence type="ECO:0000256" key="1">
    <source>
        <dbReference type="ARBA" id="ARBA00009100"/>
    </source>
</evidence>
<dbReference type="Gene3D" id="2.60.40.640">
    <property type="match status" value="2"/>
</dbReference>
<protein>
    <submittedName>
        <fullName evidence="2">Uncharacterized protein</fullName>
    </submittedName>
</protein>